<keyword evidence="4" id="KW-0175">Coiled coil</keyword>
<dbReference type="InterPro" id="IPR019734">
    <property type="entry name" value="TPR_rpt"/>
</dbReference>
<dbReference type="Pfam" id="PF14559">
    <property type="entry name" value="TPR_19"/>
    <property type="match status" value="2"/>
</dbReference>
<dbReference type="PROSITE" id="PS50005">
    <property type="entry name" value="TPR"/>
    <property type="match status" value="1"/>
</dbReference>
<dbReference type="InterPro" id="IPR011990">
    <property type="entry name" value="TPR-like_helical_dom_sf"/>
</dbReference>
<comment type="caution">
    <text evidence="5">The sequence shown here is derived from an EMBL/GenBank/DDBJ whole genome shotgun (WGS) entry which is preliminary data.</text>
</comment>
<dbReference type="RefSeq" id="WP_316974247.1">
    <property type="nucleotide sequence ID" value="NZ_JAWIIJ010000009.1"/>
</dbReference>
<gene>
    <name evidence="5" type="ORF">RYS15_13740</name>
</gene>
<dbReference type="EMBL" id="JAWIIJ010000009">
    <property type="protein sequence ID" value="MDV2079747.1"/>
    <property type="molecule type" value="Genomic_DNA"/>
</dbReference>
<dbReference type="SMART" id="SM00028">
    <property type="entry name" value="TPR"/>
    <property type="match status" value="10"/>
</dbReference>
<evidence type="ECO:0000313" key="6">
    <source>
        <dbReference type="Proteomes" id="UP001269819"/>
    </source>
</evidence>
<feature type="repeat" description="TPR" evidence="3">
    <location>
        <begin position="32"/>
        <end position="65"/>
    </location>
</feature>
<accession>A0ABU3VZN2</accession>
<dbReference type="Gene3D" id="1.25.40.10">
    <property type="entry name" value="Tetratricopeptide repeat domain"/>
    <property type="match status" value="5"/>
</dbReference>
<evidence type="ECO:0000256" key="3">
    <source>
        <dbReference type="PROSITE-ProRule" id="PRU00339"/>
    </source>
</evidence>
<dbReference type="PANTHER" id="PTHR45586">
    <property type="entry name" value="TPR REPEAT-CONTAINING PROTEIN PA4667"/>
    <property type="match status" value="1"/>
</dbReference>
<feature type="coiled-coil region" evidence="4">
    <location>
        <begin position="667"/>
        <end position="718"/>
    </location>
</feature>
<evidence type="ECO:0000256" key="4">
    <source>
        <dbReference type="SAM" id="Coils"/>
    </source>
</evidence>
<keyword evidence="2 3" id="KW-0802">TPR repeat</keyword>
<keyword evidence="1" id="KW-0677">Repeat</keyword>
<dbReference type="SUPFAM" id="SSF48452">
    <property type="entry name" value="TPR-like"/>
    <property type="match status" value="5"/>
</dbReference>
<evidence type="ECO:0000256" key="2">
    <source>
        <dbReference type="ARBA" id="ARBA00022803"/>
    </source>
</evidence>
<dbReference type="PANTHER" id="PTHR45586:SF1">
    <property type="entry name" value="LIPOPOLYSACCHARIDE ASSEMBLY PROTEIN B"/>
    <property type="match status" value="1"/>
</dbReference>
<dbReference type="InterPro" id="IPR051012">
    <property type="entry name" value="CellSynth/LPSAsmb/PSIAsmb"/>
</dbReference>
<protein>
    <submittedName>
        <fullName evidence="5">Tetratricopeptide repeat protein</fullName>
    </submittedName>
</protein>
<dbReference type="Pfam" id="PF13432">
    <property type="entry name" value="TPR_16"/>
    <property type="match status" value="4"/>
</dbReference>
<organism evidence="5 6">
    <name type="scientific">Marinobacter xestospongiae</name>
    <dbReference type="NCBI Taxonomy" id="994319"/>
    <lineage>
        <taxon>Bacteria</taxon>
        <taxon>Pseudomonadati</taxon>
        <taxon>Pseudomonadota</taxon>
        <taxon>Gammaproteobacteria</taxon>
        <taxon>Pseudomonadales</taxon>
        <taxon>Marinobacteraceae</taxon>
        <taxon>Marinobacter</taxon>
    </lineage>
</organism>
<dbReference type="PROSITE" id="PS51257">
    <property type="entry name" value="PROKAR_LIPOPROTEIN"/>
    <property type="match status" value="1"/>
</dbReference>
<evidence type="ECO:0000256" key="1">
    <source>
        <dbReference type="ARBA" id="ARBA00022737"/>
    </source>
</evidence>
<reference evidence="5 6" key="1">
    <citation type="submission" date="2023-10" db="EMBL/GenBank/DDBJ databases">
        <title>Characteristics and mechanism of a salt-tolerant marine origin heterotrophic nitrifying- aerobic denitrifying bacteria Marinobacter xestospongiae HN1.</title>
        <authorList>
            <person name="Qi R."/>
        </authorList>
    </citation>
    <scope>NUCLEOTIDE SEQUENCE [LARGE SCALE GENOMIC DNA]</scope>
    <source>
        <strain evidence="5 6">HN1</strain>
    </source>
</reference>
<name>A0ABU3VZN2_9GAMM</name>
<sequence length="872" mass="94985">MTNFRHLLLIGALALPLPMLTGCGDQAETSEALSHIARSDTYVEQGQYRPALLEIKNAIQKEPNNVNHLVQLASLYLELGAAREASDLLEPWLEDQTQAVALTLAKAYVARGKHLSAVETLDRIEPESEAAELEHKLVRAEALRQSGKPQQALAGFQAVHERSSDNREALIGILRSRIDLGDADQAVATADNAIDPQNPDPELLFLKGLALYKQGQVESAIEVLTEATGALPSVDVFLPVRRDLLTLLSQALTQQGRITEAQLYNRILAENTDTDARERAKAAVSAIQSGNLEEARVTLQDMLQLDPENEQAALMLGALNLQLGDLSEGAGLLAENLDPETSPTPFIRAATLAQVEQGQRKDALANLSRAIEARPNDPDLLAMHGVLALSLPGRADEGVASISKALGLNPQMTRLNLALARHHLSQGQPQQALGQLRMAFANNPADWPTTSSYVGELLRQDELGEAREIRDSLLNGYPDSPQAILMASLVDAGLENNERALTRLKELTTKQADYQPGLIALANLQTKLERTEAAAETMVKAAKLTPQNLEPLRQAGRLYAMTHSMDEVAEWLKTQTGDDPELSNSGAALIAMVQVRQGELEAAANTLAGIDADTASEPVKHAKARLLVAQAEGLIGDEDWAKAQANATQAIALQPAHLGFALLPARLYQLEGKQQEAMAQLDEVEARFGARPEIVVSRASLLQQMDRADEAYRYLEEQWQASQDQRMLPALISLAETQDPDRVDELTQTWAGQAPGNLQAQMKRANYLMQQGNDAAAARHYQEILDRQPNNILALNNLAWLLRESSPARALELAQRASELAPDNPAVLDTYGWVLHLQGKHREAMAVIEKALAAAPQSEEIADHLEQVKQAM</sequence>
<dbReference type="Proteomes" id="UP001269819">
    <property type="component" value="Unassembled WGS sequence"/>
</dbReference>
<evidence type="ECO:0000313" key="5">
    <source>
        <dbReference type="EMBL" id="MDV2079747.1"/>
    </source>
</evidence>
<keyword evidence="6" id="KW-1185">Reference proteome</keyword>
<proteinExistence type="predicted"/>